<organism evidence="2 3">
    <name type="scientific">Clostridium muellerianum</name>
    <dbReference type="NCBI Taxonomy" id="2716538"/>
    <lineage>
        <taxon>Bacteria</taxon>
        <taxon>Bacillati</taxon>
        <taxon>Bacillota</taxon>
        <taxon>Clostridia</taxon>
        <taxon>Eubacteriales</taxon>
        <taxon>Clostridiaceae</taxon>
        <taxon>Clostridium</taxon>
    </lineage>
</organism>
<gene>
    <name evidence="2" type="ORF">HBE96_11995</name>
</gene>
<evidence type="ECO:0000259" key="1">
    <source>
        <dbReference type="Pfam" id="PF00578"/>
    </source>
</evidence>
<dbReference type="GO" id="GO:0016491">
    <property type="term" value="F:oxidoreductase activity"/>
    <property type="evidence" value="ECO:0007669"/>
    <property type="project" value="InterPro"/>
</dbReference>
<accession>A0A7Y0EHV0</accession>
<dbReference type="Proteomes" id="UP000537131">
    <property type="component" value="Unassembled WGS sequence"/>
</dbReference>
<sequence>MGHFIDNVSVKIQNKKLHNLFDLMNEKPLILVLHRFYGCTIAQYEIERLAEEYRQWKDCPYELAFVVQSDLDEMSKVKQLLDIPIICDLEEVLYSMFAVPKAKSREEMLGGNSLEKVDMAKQAGYVHGIDSGDPFQLPAAFAIAKDGCILYVHYGRNAGDLPTLHDIVKGT</sequence>
<feature type="domain" description="Alkyl hydroperoxide reductase subunit C/ Thiol specific antioxidant" evidence="1">
    <location>
        <begin position="6"/>
        <end position="151"/>
    </location>
</feature>
<dbReference type="GO" id="GO:0016209">
    <property type="term" value="F:antioxidant activity"/>
    <property type="evidence" value="ECO:0007669"/>
    <property type="project" value="InterPro"/>
</dbReference>
<dbReference type="EMBL" id="JABBNI010000021">
    <property type="protein sequence ID" value="NMM63387.1"/>
    <property type="molecule type" value="Genomic_DNA"/>
</dbReference>
<comment type="caution">
    <text evidence="2">The sequence shown here is derived from an EMBL/GenBank/DDBJ whole genome shotgun (WGS) entry which is preliminary data.</text>
</comment>
<keyword evidence="3" id="KW-1185">Reference proteome</keyword>
<dbReference type="Pfam" id="PF00578">
    <property type="entry name" value="AhpC-TSA"/>
    <property type="match status" value="1"/>
</dbReference>
<reference evidence="2 3" key="2">
    <citation type="submission" date="2020-06" db="EMBL/GenBank/DDBJ databases">
        <title>Complete Genome Sequence of Clostridium muelleri sp. nov. P21T, an Acid-Alcohol Producing Acetogen Isolated from Old Hay.</title>
        <authorList>
            <person name="Duncan K.E."/>
            <person name="Tanner R.S."/>
        </authorList>
    </citation>
    <scope>NUCLEOTIDE SEQUENCE [LARGE SCALE GENOMIC DNA]</scope>
    <source>
        <strain evidence="2 3">P21</strain>
    </source>
</reference>
<dbReference type="InterPro" id="IPR000866">
    <property type="entry name" value="AhpC/TSA"/>
</dbReference>
<dbReference type="Gene3D" id="3.40.30.10">
    <property type="entry name" value="Glutaredoxin"/>
    <property type="match status" value="1"/>
</dbReference>
<protein>
    <submittedName>
        <fullName evidence="2">Redoxin domain-containing protein</fullName>
    </submittedName>
</protein>
<reference evidence="2 3" key="1">
    <citation type="submission" date="2020-04" db="EMBL/GenBank/DDBJ databases">
        <authorList>
            <person name="Doyle D.A."/>
        </authorList>
    </citation>
    <scope>NUCLEOTIDE SEQUENCE [LARGE SCALE GENOMIC DNA]</scope>
    <source>
        <strain evidence="2 3">P21</strain>
    </source>
</reference>
<proteinExistence type="predicted"/>
<dbReference type="InterPro" id="IPR036249">
    <property type="entry name" value="Thioredoxin-like_sf"/>
</dbReference>
<evidence type="ECO:0000313" key="3">
    <source>
        <dbReference type="Proteomes" id="UP000537131"/>
    </source>
</evidence>
<name>A0A7Y0EHV0_9CLOT</name>
<dbReference type="RefSeq" id="WP_169297988.1">
    <property type="nucleotide sequence ID" value="NZ_JABBNI010000021.1"/>
</dbReference>
<dbReference type="AlphaFoldDB" id="A0A7Y0EHV0"/>
<dbReference type="SUPFAM" id="SSF52833">
    <property type="entry name" value="Thioredoxin-like"/>
    <property type="match status" value="1"/>
</dbReference>
<evidence type="ECO:0000313" key="2">
    <source>
        <dbReference type="EMBL" id="NMM63387.1"/>
    </source>
</evidence>